<dbReference type="PANTHER" id="PTHR35848:SF9">
    <property type="entry name" value="SLL1358 PROTEIN"/>
    <property type="match status" value="1"/>
</dbReference>
<evidence type="ECO:0000313" key="7">
    <source>
        <dbReference type="EMBL" id="EFI97177.1"/>
    </source>
</evidence>
<reference evidence="7 8" key="1">
    <citation type="journal article" date="2010" name="Nat. Biotechnol.">
        <title>Genome sequence of the model mushroom Schizophyllum commune.</title>
        <authorList>
            <person name="Ohm R.A."/>
            <person name="de Jong J.F."/>
            <person name="Lugones L.G."/>
            <person name="Aerts A."/>
            <person name="Kothe E."/>
            <person name="Stajich J.E."/>
            <person name="de Vries R.P."/>
            <person name="Record E."/>
            <person name="Levasseur A."/>
            <person name="Baker S.E."/>
            <person name="Bartholomew K.A."/>
            <person name="Coutinho P.M."/>
            <person name="Erdmann S."/>
            <person name="Fowler T.J."/>
            <person name="Gathman A.C."/>
            <person name="Lombard V."/>
            <person name="Henrissat B."/>
            <person name="Knabe N."/>
            <person name="Kuees U."/>
            <person name="Lilly W.W."/>
            <person name="Lindquist E."/>
            <person name="Lucas S."/>
            <person name="Magnuson J.K."/>
            <person name="Piumi F."/>
            <person name="Raudaskoski M."/>
            <person name="Salamov A."/>
            <person name="Schmutz J."/>
            <person name="Schwarze F.W.M.R."/>
            <person name="vanKuyk P.A."/>
            <person name="Horton J.S."/>
            <person name="Grigoriev I.V."/>
            <person name="Woesten H.A.B."/>
        </authorList>
    </citation>
    <scope>NUCLEOTIDE SEQUENCE [LARGE SCALE GENOMIC DNA]</scope>
    <source>
        <strain evidence="8">H4-8 / FGSC 9210</strain>
    </source>
</reference>
<dbReference type="InParanoid" id="D8Q473"/>
<dbReference type="KEGG" id="scm:SCHCO_01213237"/>
<feature type="region of interest" description="Disordered" evidence="4">
    <location>
        <begin position="18"/>
        <end position="37"/>
    </location>
</feature>
<feature type="binding site" evidence="3">
    <location>
        <position position="471"/>
    </location>
    <ligand>
        <name>Mn(2+)</name>
        <dbReference type="ChEBI" id="CHEBI:29035"/>
        <label>2</label>
    </ligand>
</feature>
<feature type="binding site" evidence="3">
    <location>
        <position position="246"/>
    </location>
    <ligand>
        <name>Mn(2+)</name>
        <dbReference type="ChEBI" id="CHEBI:29035"/>
        <label>1</label>
    </ligand>
</feature>
<dbReference type="InterPro" id="IPR051610">
    <property type="entry name" value="GPI/OXD"/>
</dbReference>
<keyword evidence="8" id="KW-1185">Reference proteome</keyword>
<dbReference type="GO" id="GO:0033609">
    <property type="term" value="P:oxalate metabolic process"/>
    <property type="evidence" value="ECO:0007669"/>
    <property type="project" value="InterPro"/>
</dbReference>
<keyword evidence="5" id="KW-0732">Signal</keyword>
<evidence type="ECO:0000259" key="6">
    <source>
        <dbReference type="SMART" id="SM00835"/>
    </source>
</evidence>
<feature type="chain" id="PRO_5003120566" description="Cupin type-1 domain-containing protein" evidence="5">
    <location>
        <begin position="17"/>
        <end position="540"/>
    </location>
</feature>
<feature type="domain" description="Cupin type-1" evidence="6">
    <location>
        <begin position="381"/>
        <end position="521"/>
    </location>
</feature>
<dbReference type="CDD" id="cd20305">
    <property type="entry name" value="cupin_OxDC_C"/>
    <property type="match status" value="1"/>
</dbReference>
<evidence type="ECO:0000256" key="3">
    <source>
        <dbReference type="PIRSR" id="PIRSR617774-2"/>
    </source>
</evidence>
<dbReference type="eggNOG" id="ENOG502QQ0P">
    <property type="taxonomic scope" value="Eukaryota"/>
</dbReference>
<dbReference type="AlphaFoldDB" id="D8Q473"/>
<feature type="binding site" evidence="3">
    <location>
        <position position="291"/>
    </location>
    <ligand>
        <name>Mn(2+)</name>
        <dbReference type="ChEBI" id="CHEBI:29035"/>
        <label>1</label>
    </ligand>
</feature>
<feature type="domain" description="Cupin type-1" evidence="6">
    <location>
        <begin position="203"/>
        <end position="353"/>
    </location>
</feature>
<feature type="region of interest" description="Disordered" evidence="4">
    <location>
        <begin position="139"/>
        <end position="182"/>
    </location>
</feature>
<dbReference type="SMART" id="SM00835">
    <property type="entry name" value="Cupin_1"/>
    <property type="match status" value="2"/>
</dbReference>
<feature type="binding site" evidence="3">
    <location>
        <position position="426"/>
    </location>
    <ligand>
        <name>Mn(2+)</name>
        <dbReference type="ChEBI" id="CHEBI:29035"/>
        <label>2</label>
    </ligand>
</feature>
<organism evidence="8">
    <name type="scientific">Schizophyllum commune (strain H4-8 / FGSC 9210)</name>
    <name type="common">Split gill fungus</name>
    <dbReference type="NCBI Taxonomy" id="578458"/>
    <lineage>
        <taxon>Eukaryota</taxon>
        <taxon>Fungi</taxon>
        <taxon>Dikarya</taxon>
        <taxon>Basidiomycota</taxon>
        <taxon>Agaricomycotina</taxon>
        <taxon>Agaricomycetes</taxon>
        <taxon>Agaricomycetidae</taxon>
        <taxon>Agaricales</taxon>
        <taxon>Schizophyllaceae</taxon>
        <taxon>Schizophyllum</taxon>
    </lineage>
</organism>
<dbReference type="Proteomes" id="UP000007431">
    <property type="component" value="Unassembled WGS sequence"/>
</dbReference>
<protein>
    <recommendedName>
        <fullName evidence="6">Cupin type-1 domain-containing protein</fullName>
    </recommendedName>
</protein>
<dbReference type="InterPro" id="IPR014710">
    <property type="entry name" value="RmlC-like_jellyroll"/>
</dbReference>
<dbReference type="OrthoDB" id="10263073at2759"/>
<dbReference type="NCBIfam" id="TIGR03404">
    <property type="entry name" value="bicupin_oxalic"/>
    <property type="match status" value="1"/>
</dbReference>
<dbReference type="VEuPathDB" id="FungiDB:SCHCODRAFT_01213237"/>
<dbReference type="OMA" id="WVEIYKS"/>
<dbReference type="EMBL" id="GL377306">
    <property type="protein sequence ID" value="EFI97177.1"/>
    <property type="molecule type" value="Genomic_DNA"/>
</dbReference>
<dbReference type="HOGENOM" id="CLU_030515_2_0_1"/>
<feature type="binding site" evidence="3">
    <location>
        <position position="252"/>
    </location>
    <ligand>
        <name>Mn(2+)</name>
        <dbReference type="ChEBI" id="CHEBI:29035"/>
        <label>1</label>
    </ligand>
</feature>
<name>D8Q473_SCHCM</name>
<evidence type="ECO:0000256" key="1">
    <source>
        <dbReference type="ARBA" id="ARBA00022723"/>
    </source>
</evidence>
<sequence length="540" mass="56967">MRYALALALASALVSAAPRPAHHQRQDTPSSATASSFQASDSLVASDTAASFSASLASLSDAVVSGSVTSASFSVPPYAVEVSPTEGQPSAAASSAAPSAASVTYGNYSGSASSVYTSSTTPAPSSSGLNSSIIPVTATVDPVKGDPDGPAFSIETGPAQPVKSGKGAPFAGPTNEKIDQQNPDFLAPPSTDFGFIGSAKWSMSLGPMRLLAGGWVRQEDETVMPLADEMAGAVIHLEPGAIRELHWHSIAEWVYVINGTTQISAVDTQGRNTFGTANTGDLWYFPPGIGHHLQATGDAPSEFVLIFKTGLFDASKTFLVTDWLAHVPFGVLQKNFGVEGTDKFTKIPSEELYIFPGEPPALDGASLPDAPQGKIPNEFVFAMSQMEPERFDGGTVKVADSSNFPASKEIAAAEVTLEPGAMRELHWHTTADEWTFFIEGNCRMSIFNSNGARTFNYEPGDVGYVPISMGHYVENIGNTTARFLEITDSTEFEDISLTQWLALTPPEIVKAHFGIDDETVQGLSQTKNRVVPGRSASDAA</sequence>
<dbReference type="RefSeq" id="XP_003032080.1">
    <property type="nucleotide sequence ID" value="XM_003032034.1"/>
</dbReference>
<gene>
    <name evidence="7" type="ORF">SCHCODRAFT_108794</name>
</gene>
<dbReference type="GeneID" id="9596166"/>
<feature type="signal peptide" evidence="5">
    <location>
        <begin position="1"/>
        <end position="16"/>
    </location>
</feature>
<dbReference type="Pfam" id="PF00190">
    <property type="entry name" value="Cupin_1"/>
    <property type="match status" value="2"/>
</dbReference>
<evidence type="ECO:0000313" key="8">
    <source>
        <dbReference type="Proteomes" id="UP000007431"/>
    </source>
</evidence>
<evidence type="ECO:0000256" key="2">
    <source>
        <dbReference type="PIRSR" id="PIRSR617774-1"/>
    </source>
</evidence>
<keyword evidence="1 3" id="KW-0479">Metal-binding</keyword>
<feature type="non-terminal residue" evidence="7">
    <location>
        <position position="540"/>
    </location>
</feature>
<dbReference type="InterPro" id="IPR017774">
    <property type="entry name" value="Bicupin_oxalate_deCO2ase/Oxase"/>
</dbReference>
<dbReference type="Gene3D" id="2.60.120.10">
    <property type="entry name" value="Jelly Rolls"/>
    <property type="match status" value="2"/>
</dbReference>
<keyword evidence="3" id="KW-0464">Manganese</keyword>
<feature type="binding site" evidence="3">
    <location>
        <position position="428"/>
    </location>
    <ligand>
        <name>Mn(2+)</name>
        <dbReference type="ChEBI" id="CHEBI:29035"/>
        <label>2</label>
    </ligand>
</feature>
<evidence type="ECO:0000256" key="4">
    <source>
        <dbReference type="SAM" id="MobiDB-lite"/>
    </source>
</evidence>
<feature type="binding site" evidence="3">
    <location>
        <position position="433"/>
    </location>
    <ligand>
        <name>Mn(2+)</name>
        <dbReference type="ChEBI" id="CHEBI:29035"/>
        <label>2</label>
    </ligand>
</feature>
<dbReference type="GO" id="GO:0046872">
    <property type="term" value="F:metal ion binding"/>
    <property type="evidence" value="ECO:0007669"/>
    <property type="project" value="UniProtKB-KW"/>
</dbReference>
<dbReference type="PANTHER" id="PTHR35848">
    <property type="entry name" value="OXALATE-BINDING PROTEIN"/>
    <property type="match status" value="1"/>
</dbReference>
<dbReference type="InterPro" id="IPR011051">
    <property type="entry name" value="RmlC_Cupin_sf"/>
</dbReference>
<comment type="cofactor">
    <cofactor evidence="3">
        <name>Mn(2+)</name>
        <dbReference type="ChEBI" id="CHEBI:29035"/>
    </cofactor>
    <text evidence="3">Binds 2 manganese ions per subunit.</text>
</comment>
<evidence type="ECO:0000256" key="5">
    <source>
        <dbReference type="SAM" id="SignalP"/>
    </source>
</evidence>
<feature type="compositionally biased region" description="Polar residues" evidence="4">
    <location>
        <begin position="27"/>
        <end position="37"/>
    </location>
</feature>
<feature type="active site" description="Proton donor" evidence="2">
    <location>
        <position position="485"/>
    </location>
</feature>
<dbReference type="InterPro" id="IPR006045">
    <property type="entry name" value="Cupin_1"/>
</dbReference>
<accession>D8Q473</accession>
<dbReference type="SUPFAM" id="SSF51182">
    <property type="entry name" value="RmlC-like cupins"/>
    <property type="match status" value="1"/>
</dbReference>
<proteinExistence type="predicted"/>
<feature type="binding site" evidence="3">
    <location>
        <position position="248"/>
    </location>
    <ligand>
        <name>Mn(2+)</name>
        <dbReference type="ChEBI" id="CHEBI:29035"/>
        <label>1</label>
    </ligand>
</feature>
<dbReference type="CDD" id="cd20304">
    <property type="entry name" value="cupin_OxDC_N"/>
    <property type="match status" value="1"/>
</dbReference>